<dbReference type="CDD" id="cd17546">
    <property type="entry name" value="REC_hyHK_CKI1_RcsC-like"/>
    <property type="match status" value="1"/>
</dbReference>
<feature type="transmembrane region" description="Helical" evidence="16">
    <location>
        <begin position="20"/>
        <end position="42"/>
    </location>
</feature>
<comment type="similarity">
    <text evidence="3">In the N-terminal section; belongs to the phytochrome family.</text>
</comment>
<feature type="modified residue" description="4-aspartylphosphate" evidence="15">
    <location>
        <position position="775"/>
    </location>
</feature>
<name>A0A7Z9BYJ7_9CYAN</name>
<dbReference type="InterPro" id="IPR001789">
    <property type="entry name" value="Sig_transdc_resp-reg_receiver"/>
</dbReference>
<dbReference type="Gene3D" id="1.10.8.500">
    <property type="entry name" value="HAMP domain in histidine kinase"/>
    <property type="match status" value="1"/>
</dbReference>
<evidence type="ECO:0000256" key="15">
    <source>
        <dbReference type="PROSITE-ProRule" id="PRU00169"/>
    </source>
</evidence>
<protein>
    <recommendedName>
        <fullName evidence="14">Circadian input-output histidine kinase CikA</fullName>
        <ecNumber evidence="4">2.7.13.3</ecNumber>
    </recommendedName>
</protein>
<organism evidence="20 21">
    <name type="scientific">Planktothrix paucivesiculata PCC 9631</name>
    <dbReference type="NCBI Taxonomy" id="671071"/>
    <lineage>
        <taxon>Bacteria</taxon>
        <taxon>Bacillati</taxon>
        <taxon>Cyanobacteriota</taxon>
        <taxon>Cyanophyceae</taxon>
        <taxon>Oscillatoriophycideae</taxon>
        <taxon>Oscillatoriales</taxon>
        <taxon>Microcoleaceae</taxon>
        <taxon>Planktothrix</taxon>
    </lineage>
</organism>
<dbReference type="InterPro" id="IPR036097">
    <property type="entry name" value="HisK_dim/P_sf"/>
</dbReference>
<evidence type="ECO:0000256" key="11">
    <source>
        <dbReference type="ARBA" id="ARBA00022989"/>
    </source>
</evidence>
<dbReference type="CDD" id="cd06225">
    <property type="entry name" value="HAMP"/>
    <property type="match status" value="1"/>
</dbReference>
<keyword evidence="10" id="KW-0067">ATP-binding</keyword>
<keyword evidence="6" id="KW-0808">Transferase</keyword>
<sequence length="937" mass="105484">MMTSDRADKTPKTRQIPLRLLLIVPFVLQIVGAVGLVGYLSYRSGQEAVEDMATSLMSEIGDRIEQNLNSYLKAPEQLTQTNASLIRQGILDYQNLPVLQTHFAQQLQIFPSVSNAFISNERKDFISVSRSASDQLTVRILDTSKSKNFYRYLADITGKTHELLDIRTDYNPHNDPPGGKPWYRAAKEAKTGNWNIVVSLARGKDHPLLLSAYYLPFKDVQGKFQGVLVSGLYLTQFGDFLQGLKFGDTGQAFLIDQQGKMIANSINEVPFITTAKSKLSQNVNASSRRLKATASKNKITRLTSQYLTDNFQLESIQNIQKLNLSLDGQKYFVQVLPVSKQNLNWLTVIVIPESDFMEHIQENAHLTIVLCGLTLIVATIIGILTARWITKPILRLSQASQALALGEWQKSDQENDLIRTKNITEISTLANSFNSMAIQLQTSFETLENRVEERTAELVIAKEKAEVANQAKSTFIANMSHELRSPLNAIIGFSQLMLRTKNLPSEQYENAGIIQRSGEYLLTLINNVLDFSKIEAQKTTLNQKDFDLYQLLDDLEDMLHLRAFNGGLELIFDRGENLPRYIYGDGIKLRQVLLNLLGNAIKFTSQGEVILRVNSQENKENQNQTLNFQISDTGKGISQAELTKLFEAFSQTESGRESQEGTGLGLAISRQFVQLMGGDITVESELGKGTTFQFSIVVQLGQELTKIEQINSQWVLALAPDQPTYKILTVDDKAINCQLLTKLLSPLGFEVKQASNGQEAINIWQEWQPHLIFMDMRMPVMDGYEATKYIKSTTQGNATAIIALTASVLEEEKAITLSAGCDDFMRKPFKESTIFEILTKHLGVKYIYENMTDGNSKIGETIHELPQLTTEQFQIMPQAWLLRLYQAVLEADEQQIMRLISEIPETEAALAKILTKLVRQYQFEQIIDLIEPLIMDN</sequence>
<reference evidence="20" key="1">
    <citation type="submission" date="2019-10" db="EMBL/GenBank/DDBJ databases">
        <authorList>
            <consortium name="Genoscope - CEA"/>
            <person name="William W."/>
        </authorList>
    </citation>
    <scope>NUCLEOTIDE SEQUENCE [LARGE SCALE GENOMIC DNA]</scope>
    <source>
        <strain evidence="20">BBR_PRJEB10994</strain>
    </source>
</reference>
<dbReference type="PANTHER" id="PTHR45339">
    <property type="entry name" value="HYBRID SIGNAL TRANSDUCTION HISTIDINE KINASE J"/>
    <property type="match status" value="1"/>
</dbReference>
<dbReference type="Proteomes" id="UP000182190">
    <property type="component" value="Unassembled WGS sequence"/>
</dbReference>
<feature type="domain" description="Histidine kinase" evidence="17">
    <location>
        <begin position="478"/>
        <end position="700"/>
    </location>
</feature>
<gene>
    <name evidence="20" type="ORF">PL9631_600028</name>
</gene>
<dbReference type="GO" id="GO:0005524">
    <property type="term" value="F:ATP binding"/>
    <property type="evidence" value="ECO:0007669"/>
    <property type="project" value="UniProtKB-KW"/>
</dbReference>
<dbReference type="SUPFAM" id="SSF55874">
    <property type="entry name" value="ATPase domain of HSP90 chaperone/DNA topoisomerase II/histidine kinase"/>
    <property type="match status" value="1"/>
</dbReference>
<dbReference type="CDD" id="cd16922">
    <property type="entry name" value="HATPase_EvgS-ArcB-TorS-like"/>
    <property type="match status" value="1"/>
</dbReference>
<feature type="domain" description="HAMP" evidence="19">
    <location>
        <begin position="387"/>
        <end position="445"/>
    </location>
</feature>
<dbReference type="SMART" id="SM00387">
    <property type="entry name" value="HATPase_c"/>
    <property type="match status" value="1"/>
</dbReference>
<dbReference type="Gene3D" id="1.10.287.130">
    <property type="match status" value="1"/>
</dbReference>
<dbReference type="InterPro" id="IPR003660">
    <property type="entry name" value="HAMP_dom"/>
</dbReference>
<dbReference type="Gene3D" id="3.30.450.20">
    <property type="entry name" value="PAS domain"/>
    <property type="match status" value="1"/>
</dbReference>
<comment type="caution">
    <text evidence="20">The sequence shown here is derived from an EMBL/GenBank/DDBJ whole genome shotgun (WGS) entry which is preliminary data.</text>
</comment>
<evidence type="ECO:0000256" key="16">
    <source>
        <dbReference type="SAM" id="Phobius"/>
    </source>
</evidence>
<dbReference type="EMBL" id="CZCS02000202">
    <property type="protein sequence ID" value="VXD21930.1"/>
    <property type="molecule type" value="Genomic_DNA"/>
</dbReference>
<keyword evidence="11 16" id="KW-1133">Transmembrane helix</keyword>
<feature type="domain" description="Response regulatory" evidence="18">
    <location>
        <begin position="726"/>
        <end position="842"/>
    </location>
</feature>
<dbReference type="FunFam" id="3.30.565.10:FF:000010">
    <property type="entry name" value="Sensor histidine kinase RcsC"/>
    <property type="match status" value="1"/>
</dbReference>
<dbReference type="CDD" id="cd00082">
    <property type="entry name" value="HisKA"/>
    <property type="match status" value="1"/>
</dbReference>
<dbReference type="SUPFAM" id="SSF52172">
    <property type="entry name" value="CheY-like"/>
    <property type="match status" value="1"/>
</dbReference>
<evidence type="ECO:0000256" key="5">
    <source>
        <dbReference type="ARBA" id="ARBA00022553"/>
    </source>
</evidence>
<dbReference type="InterPro" id="IPR003594">
    <property type="entry name" value="HATPase_dom"/>
</dbReference>
<dbReference type="AlphaFoldDB" id="A0A7Z9BYJ7"/>
<dbReference type="PROSITE" id="PS50885">
    <property type="entry name" value="HAMP"/>
    <property type="match status" value="1"/>
</dbReference>
<keyword evidence="21" id="KW-1185">Reference proteome</keyword>
<evidence type="ECO:0000256" key="8">
    <source>
        <dbReference type="ARBA" id="ARBA00022741"/>
    </source>
</evidence>
<dbReference type="PROSITE" id="PS50109">
    <property type="entry name" value="HIS_KIN"/>
    <property type="match status" value="1"/>
</dbReference>
<evidence type="ECO:0000259" key="18">
    <source>
        <dbReference type="PROSITE" id="PS50110"/>
    </source>
</evidence>
<evidence type="ECO:0000256" key="12">
    <source>
        <dbReference type="ARBA" id="ARBA00023012"/>
    </source>
</evidence>
<evidence type="ECO:0000313" key="21">
    <source>
        <dbReference type="Proteomes" id="UP000182190"/>
    </source>
</evidence>
<dbReference type="SUPFAM" id="SSF47384">
    <property type="entry name" value="Homodimeric domain of signal transducing histidine kinase"/>
    <property type="match status" value="1"/>
</dbReference>
<dbReference type="InterPro" id="IPR003661">
    <property type="entry name" value="HisK_dim/P_dom"/>
</dbReference>
<keyword evidence="9 20" id="KW-0418">Kinase</keyword>
<evidence type="ECO:0000256" key="6">
    <source>
        <dbReference type="ARBA" id="ARBA00022679"/>
    </source>
</evidence>
<dbReference type="InterPro" id="IPR011006">
    <property type="entry name" value="CheY-like_superfamily"/>
</dbReference>
<dbReference type="EC" id="2.7.13.3" evidence="4"/>
<dbReference type="Pfam" id="PF02518">
    <property type="entry name" value="HATPase_c"/>
    <property type="match status" value="1"/>
</dbReference>
<dbReference type="SMART" id="SM00304">
    <property type="entry name" value="HAMP"/>
    <property type="match status" value="1"/>
</dbReference>
<evidence type="ECO:0000256" key="14">
    <source>
        <dbReference type="ARBA" id="ARBA00074306"/>
    </source>
</evidence>
<dbReference type="InterPro" id="IPR005467">
    <property type="entry name" value="His_kinase_dom"/>
</dbReference>
<dbReference type="Pfam" id="PF00672">
    <property type="entry name" value="HAMP"/>
    <property type="match status" value="1"/>
</dbReference>
<dbReference type="InterPro" id="IPR004358">
    <property type="entry name" value="Sig_transdc_His_kin-like_C"/>
</dbReference>
<proteinExistence type="inferred from homology"/>
<comment type="subcellular location">
    <subcellularLocation>
        <location evidence="2">Membrane</location>
    </subcellularLocation>
</comment>
<dbReference type="SMART" id="SM00448">
    <property type="entry name" value="REC"/>
    <property type="match status" value="1"/>
</dbReference>
<evidence type="ECO:0000256" key="2">
    <source>
        <dbReference type="ARBA" id="ARBA00004370"/>
    </source>
</evidence>
<dbReference type="RefSeq" id="WP_197046328.1">
    <property type="nucleotide sequence ID" value="NZ_LR735013.1"/>
</dbReference>
<dbReference type="PROSITE" id="PS50110">
    <property type="entry name" value="RESPONSE_REGULATORY"/>
    <property type="match status" value="1"/>
</dbReference>
<evidence type="ECO:0000256" key="13">
    <source>
        <dbReference type="ARBA" id="ARBA00023136"/>
    </source>
</evidence>
<keyword evidence="13 16" id="KW-0472">Membrane</keyword>
<dbReference type="GO" id="GO:0000155">
    <property type="term" value="F:phosphorelay sensor kinase activity"/>
    <property type="evidence" value="ECO:0007669"/>
    <property type="project" value="InterPro"/>
</dbReference>
<keyword evidence="7 16" id="KW-0812">Transmembrane</keyword>
<evidence type="ECO:0000259" key="19">
    <source>
        <dbReference type="PROSITE" id="PS50885"/>
    </source>
</evidence>
<evidence type="ECO:0000256" key="3">
    <source>
        <dbReference type="ARBA" id="ARBA00006402"/>
    </source>
</evidence>
<dbReference type="PRINTS" id="PR00344">
    <property type="entry name" value="BCTRLSENSOR"/>
</dbReference>
<evidence type="ECO:0000256" key="4">
    <source>
        <dbReference type="ARBA" id="ARBA00012438"/>
    </source>
</evidence>
<accession>A0A7Z9BYJ7</accession>
<evidence type="ECO:0000259" key="17">
    <source>
        <dbReference type="PROSITE" id="PS50109"/>
    </source>
</evidence>
<keyword evidence="8" id="KW-0547">Nucleotide-binding</keyword>
<dbReference type="Gene3D" id="3.40.50.2300">
    <property type="match status" value="1"/>
</dbReference>
<dbReference type="Gene3D" id="3.30.565.10">
    <property type="entry name" value="Histidine kinase-like ATPase, C-terminal domain"/>
    <property type="match status" value="1"/>
</dbReference>
<dbReference type="PANTHER" id="PTHR45339:SF1">
    <property type="entry name" value="HYBRID SIGNAL TRANSDUCTION HISTIDINE KINASE J"/>
    <property type="match status" value="1"/>
</dbReference>
<dbReference type="InterPro" id="IPR036890">
    <property type="entry name" value="HATPase_C_sf"/>
</dbReference>
<evidence type="ECO:0000313" key="20">
    <source>
        <dbReference type="EMBL" id="VXD21930.1"/>
    </source>
</evidence>
<dbReference type="SUPFAM" id="SSF158472">
    <property type="entry name" value="HAMP domain-like"/>
    <property type="match status" value="1"/>
</dbReference>
<evidence type="ECO:0000256" key="1">
    <source>
        <dbReference type="ARBA" id="ARBA00000085"/>
    </source>
</evidence>
<dbReference type="Pfam" id="PF00072">
    <property type="entry name" value="Response_reg"/>
    <property type="match status" value="1"/>
</dbReference>
<evidence type="ECO:0000256" key="10">
    <source>
        <dbReference type="ARBA" id="ARBA00022840"/>
    </source>
</evidence>
<evidence type="ECO:0000256" key="7">
    <source>
        <dbReference type="ARBA" id="ARBA00022692"/>
    </source>
</evidence>
<dbReference type="GO" id="GO:0016020">
    <property type="term" value="C:membrane"/>
    <property type="evidence" value="ECO:0007669"/>
    <property type="project" value="UniProtKB-SubCell"/>
</dbReference>
<evidence type="ECO:0000256" key="9">
    <source>
        <dbReference type="ARBA" id="ARBA00022777"/>
    </source>
</evidence>
<comment type="catalytic activity">
    <reaction evidence="1">
        <text>ATP + protein L-histidine = ADP + protein N-phospho-L-histidine.</text>
        <dbReference type="EC" id="2.7.13.3"/>
    </reaction>
</comment>
<keyword evidence="5 15" id="KW-0597">Phosphoprotein</keyword>
<dbReference type="Pfam" id="PF00512">
    <property type="entry name" value="HisKA"/>
    <property type="match status" value="1"/>
</dbReference>
<dbReference type="SMART" id="SM00388">
    <property type="entry name" value="HisKA"/>
    <property type="match status" value="1"/>
</dbReference>
<keyword evidence="12" id="KW-0902">Two-component regulatory system</keyword>
<dbReference type="FunFam" id="1.10.287.130:FF:000004">
    <property type="entry name" value="Ethylene receptor 1"/>
    <property type="match status" value="1"/>
</dbReference>